<reference evidence="3" key="2">
    <citation type="submission" date="2021-08" db="EMBL/GenBank/DDBJ databases">
        <authorList>
            <person name="Eriksson T."/>
        </authorList>
    </citation>
    <scope>NUCLEOTIDE SEQUENCE</scope>
    <source>
        <strain evidence="3">Stoneville</strain>
        <tissue evidence="3">Whole head</tissue>
    </source>
</reference>
<gene>
    <name evidence="3" type="ORF">GEV33_012297</name>
</gene>
<keyword evidence="4" id="KW-1185">Reference proteome</keyword>
<reference evidence="3" key="1">
    <citation type="journal article" date="2020" name="J Insects Food Feed">
        <title>The yellow mealworm (Tenebrio molitor) genome: a resource for the emerging insects as food and feed industry.</title>
        <authorList>
            <person name="Eriksson T."/>
            <person name="Andere A."/>
            <person name="Kelstrup H."/>
            <person name="Emery V."/>
            <person name="Picard C."/>
        </authorList>
    </citation>
    <scope>NUCLEOTIDE SEQUENCE</scope>
    <source>
        <strain evidence="3">Stoneville</strain>
        <tissue evidence="3">Whole head</tissue>
    </source>
</reference>
<keyword evidence="1" id="KW-0175">Coiled coil</keyword>
<feature type="region of interest" description="Disordered" evidence="2">
    <location>
        <begin position="352"/>
        <end position="380"/>
    </location>
</feature>
<feature type="compositionally biased region" description="Polar residues" evidence="2">
    <location>
        <begin position="134"/>
        <end position="146"/>
    </location>
</feature>
<dbReference type="Proteomes" id="UP000719412">
    <property type="component" value="Unassembled WGS sequence"/>
</dbReference>
<protein>
    <submittedName>
        <fullName evidence="3">Uncharacterized protein</fullName>
    </submittedName>
</protein>
<evidence type="ECO:0000256" key="2">
    <source>
        <dbReference type="SAM" id="MobiDB-lite"/>
    </source>
</evidence>
<accession>A0A8J6H922</accession>
<feature type="compositionally biased region" description="Basic and acidic residues" evidence="2">
    <location>
        <begin position="35"/>
        <end position="51"/>
    </location>
</feature>
<sequence length="625" mass="71945">MLDHNNAELLSQSGDFSSIRRRALEEASPEEDVAEERGGHQKDRTRQDGRRKGVVAAGSVTAGRLGQTCGEKISPEENLPPDRDLFVRRNANESLESQLKESIKVNPLCKDQNLRRTLSTQESPLKLDLRRNKNTSSKPVKTSQSLHKGRAVQSLVKYPLENIPLGLEQKKKLKPIDKKKKSTLEFIEQLKKIETTSAKTDFLEKTNEELEIASKQLDELQKLIADRLQRDSNSSSQSKFVLDEDEETMHQRKRAVVDKFQKQFDRMQKKYLNKTRIRYKSLQDFENATHSRLGRSGQLEKIVEENVPVEVLFSKPKNSAMSRENVVSEGGQSHWREIRGGVDSALKKHISSLTSEEPVPRVDRSVSPRQGKMESAKGEEIHTDERVAAEIRRQKVRFQNEQKSPEKSTYYFSPRGKALQAFLDEEEFSESHVEKLRRQLFPHEDKEKRVKSMQDECCQAGGRSLPQKTSLSWANKEKALPRSRFQNDKLNQSILRSNYFFSSDDVDMFEEEENSEGMRKLNLLLHGEEKVLDGTQTEDAKLEESVLKSEYLSKEFSIDFKKGFSKENEDKAVRQRNMQLLQSVVHKYQDRQPCKLANLTTGREGKLYSKLNTALKDTLFTEIQK</sequence>
<dbReference type="AlphaFoldDB" id="A0A8J6H922"/>
<proteinExistence type="predicted"/>
<evidence type="ECO:0000313" key="4">
    <source>
        <dbReference type="Proteomes" id="UP000719412"/>
    </source>
</evidence>
<comment type="caution">
    <text evidence="3">The sequence shown here is derived from an EMBL/GenBank/DDBJ whole genome shotgun (WGS) entry which is preliminary data.</text>
</comment>
<feature type="compositionally biased region" description="Basic and acidic residues" evidence="2">
    <location>
        <begin position="358"/>
        <end position="380"/>
    </location>
</feature>
<feature type="region of interest" description="Disordered" evidence="2">
    <location>
        <begin position="119"/>
        <end position="148"/>
    </location>
</feature>
<feature type="region of interest" description="Disordered" evidence="2">
    <location>
        <begin position="1"/>
        <end position="84"/>
    </location>
</feature>
<evidence type="ECO:0000256" key="1">
    <source>
        <dbReference type="SAM" id="Coils"/>
    </source>
</evidence>
<dbReference type="EMBL" id="JABDTM020027457">
    <property type="protein sequence ID" value="KAH0810494.1"/>
    <property type="molecule type" value="Genomic_DNA"/>
</dbReference>
<name>A0A8J6H922_TENMO</name>
<evidence type="ECO:0000313" key="3">
    <source>
        <dbReference type="EMBL" id="KAH0810494.1"/>
    </source>
</evidence>
<organism evidence="3 4">
    <name type="scientific">Tenebrio molitor</name>
    <name type="common">Yellow mealworm beetle</name>
    <dbReference type="NCBI Taxonomy" id="7067"/>
    <lineage>
        <taxon>Eukaryota</taxon>
        <taxon>Metazoa</taxon>
        <taxon>Ecdysozoa</taxon>
        <taxon>Arthropoda</taxon>
        <taxon>Hexapoda</taxon>
        <taxon>Insecta</taxon>
        <taxon>Pterygota</taxon>
        <taxon>Neoptera</taxon>
        <taxon>Endopterygota</taxon>
        <taxon>Coleoptera</taxon>
        <taxon>Polyphaga</taxon>
        <taxon>Cucujiformia</taxon>
        <taxon>Tenebrionidae</taxon>
        <taxon>Tenebrio</taxon>
    </lineage>
</organism>
<feature type="coiled-coil region" evidence="1">
    <location>
        <begin position="203"/>
        <end position="230"/>
    </location>
</feature>